<dbReference type="AlphaFoldDB" id="E4Z6V1"/>
<organism evidence="1">
    <name type="scientific">Oikopleura dioica</name>
    <name type="common">Tunicate</name>
    <dbReference type="NCBI Taxonomy" id="34765"/>
    <lineage>
        <taxon>Eukaryota</taxon>
        <taxon>Metazoa</taxon>
        <taxon>Chordata</taxon>
        <taxon>Tunicata</taxon>
        <taxon>Appendicularia</taxon>
        <taxon>Copelata</taxon>
        <taxon>Oikopleuridae</taxon>
        <taxon>Oikopleura</taxon>
    </lineage>
</organism>
<dbReference type="Proteomes" id="UP000011014">
    <property type="component" value="Unassembled WGS sequence"/>
</dbReference>
<name>E4Z6V1_OIKDI</name>
<sequence length="142" mass="15917">MERVISQNIHQSHLSRYRCLLPLDQNGKKTVDESDMTDFDHGLIRLWSFKDEQLKGFNVNSIGFNSVGPEIVAVEYGHSQRAKGASKIPGIMLGELLLLIKVKRTSKKTKKNRSNTRKTDNAVISQLSPATSFNFNPTDGNT</sequence>
<accession>E4Z6V1</accession>
<evidence type="ECO:0000313" key="1">
    <source>
        <dbReference type="EMBL" id="CBY43429.1"/>
    </source>
</evidence>
<reference evidence="1" key="1">
    <citation type="journal article" date="2010" name="Science">
        <title>Plasticity of animal genome architecture unmasked by rapid evolution of a pelagic tunicate.</title>
        <authorList>
            <person name="Denoeud F."/>
            <person name="Henriet S."/>
            <person name="Mungpakdee S."/>
            <person name="Aury J.M."/>
            <person name="Da Silva C."/>
            <person name="Brinkmann H."/>
            <person name="Mikhaleva J."/>
            <person name="Olsen L.C."/>
            <person name="Jubin C."/>
            <person name="Canestro C."/>
            <person name="Bouquet J.M."/>
            <person name="Danks G."/>
            <person name="Poulain J."/>
            <person name="Campsteijn C."/>
            <person name="Adamski M."/>
            <person name="Cross I."/>
            <person name="Yadetie F."/>
            <person name="Muffato M."/>
            <person name="Louis A."/>
            <person name="Butcher S."/>
            <person name="Tsagkogeorga G."/>
            <person name="Konrad A."/>
            <person name="Singh S."/>
            <person name="Jensen M.F."/>
            <person name="Cong E.H."/>
            <person name="Eikeseth-Otteraa H."/>
            <person name="Noel B."/>
            <person name="Anthouard V."/>
            <person name="Porcel B.M."/>
            <person name="Kachouri-Lafond R."/>
            <person name="Nishino A."/>
            <person name="Ugolini M."/>
            <person name="Chourrout P."/>
            <person name="Nishida H."/>
            <person name="Aasland R."/>
            <person name="Huzurbazar S."/>
            <person name="Westhof E."/>
            <person name="Delsuc F."/>
            <person name="Lehrach H."/>
            <person name="Reinhardt R."/>
            <person name="Weissenbach J."/>
            <person name="Roy S.W."/>
            <person name="Artiguenave F."/>
            <person name="Postlethwait J.H."/>
            <person name="Manak J.R."/>
            <person name="Thompson E.M."/>
            <person name="Jaillon O."/>
            <person name="Du Pasquier L."/>
            <person name="Boudinot P."/>
            <person name="Liberles D.A."/>
            <person name="Volff J.N."/>
            <person name="Philippe H."/>
            <person name="Lenhard B."/>
            <person name="Roest Crollius H."/>
            <person name="Wincker P."/>
            <person name="Chourrout D."/>
        </authorList>
    </citation>
    <scope>NUCLEOTIDE SEQUENCE [LARGE SCALE GENOMIC DNA]</scope>
</reference>
<dbReference type="EMBL" id="FN658217">
    <property type="protein sequence ID" value="CBY43429.1"/>
    <property type="molecule type" value="Genomic_DNA"/>
</dbReference>
<gene>
    <name evidence="1" type="ORF">GSOID_T00028027001</name>
</gene>
<protein>
    <submittedName>
        <fullName evidence="1">Uncharacterized protein</fullName>
    </submittedName>
</protein>
<proteinExistence type="predicted"/>